<dbReference type="AlphaFoldDB" id="A0A9W7EHM5"/>
<proteinExistence type="predicted"/>
<organism evidence="2 3">
    <name type="scientific">Triparma laevis f. longispina</name>
    <dbReference type="NCBI Taxonomy" id="1714387"/>
    <lineage>
        <taxon>Eukaryota</taxon>
        <taxon>Sar</taxon>
        <taxon>Stramenopiles</taxon>
        <taxon>Ochrophyta</taxon>
        <taxon>Bolidophyceae</taxon>
        <taxon>Parmales</taxon>
        <taxon>Triparmaceae</taxon>
        <taxon>Triparma</taxon>
    </lineage>
</organism>
<protein>
    <submittedName>
        <fullName evidence="2">Uncharacterized protein</fullName>
    </submittedName>
</protein>
<evidence type="ECO:0000256" key="1">
    <source>
        <dbReference type="SAM" id="MobiDB-lite"/>
    </source>
</evidence>
<comment type="caution">
    <text evidence="2">The sequence shown here is derived from an EMBL/GenBank/DDBJ whole genome shotgun (WGS) entry which is preliminary data.</text>
</comment>
<gene>
    <name evidence="2" type="ORF">TrLO_g7733</name>
</gene>
<reference evidence="3" key="1">
    <citation type="journal article" date="2023" name="Commun. Biol.">
        <title>Genome analysis of Parmales, the sister group of diatoms, reveals the evolutionary specialization of diatoms from phago-mixotrophs to photoautotrophs.</title>
        <authorList>
            <person name="Ban H."/>
            <person name="Sato S."/>
            <person name="Yoshikawa S."/>
            <person name="Yamada K."/>
            <person name="Nakamura Y."/>
            <person name="Ichinomiya M."/>
            <person name="Sato N."/>
            <person name="Blanc-Mathieu R."/>
            <person name="Endo H."/>
            <person name="Kuwata A."/>
            <person name="Ogata H."/>
        </authorList>
    </citation>
    <scope>NUCLEOTIDE SEQUENCE [LARGE SCALE GENOMIC DNA]</scope>
    <source>
        <strain evidence="3">NIES 3700</strain>
    </source>
</reference>
<accession>A0A9W7EHM5</accession>
<evidence type="ECO:0000313" key="2">
    <source>
        <dbReference type="EMBL" id="GMH79037.1"/>
    </source>
</evidence>
<evidence type="ECO:0000313" key="3">
    <source>
        <dbReference type="Proteomes" id="UP001165122"/>
    </source>
</evidence>
<feature type="region of interest" description="Disordered" evidence="1">
    <location>
        <begin position="1"/>
        <end position="35"/>
    </location>
</feature>
<dbReference type="Proteomes" id="UP001165122">
    <property type="component" value="Unassembled WGS sequence"/>
</dbReference>
<dbReference type="EMBL" id="BRXW01000912">
    <property type="protein sequence ID" value="GMH79037.1"/>
    <property type="molecule type" value="Genomic_DNA"/>
</dbReference>
<keyword evidence="3" id="KW-1185">Reference proteome</keyword>
<sequence>MASKKRPPSPSPWLTKASSIKKSKSDSTNHVAPPLPLDWTNMKRCVPSKTEYIPTKFSTNPNPLPRSGSLNLLKLDSTPWFHGVFNSKTFLFTPKYNCCEDCGDGSYTEYYVEYYFTNEKNNKKEKICIGTASVRGGDGMVWDGCIRGDYEEIRTLKSSYSVLTQSFRGWLKKFKITKVEEMDKLGEGVVVNCEVVIDISSFHVEVAALGRRASQRPLADKLAVMMMPRIMAVTLRCNASMAVEVFPKKSFANAMETAAATNWLGMGG</sequence>
<name>A0A9W7EHM5_9STRA</name>